<comment type="caution">
    <text evidence="2">The sequence shown here is derived from an EMBL/GenBank/DDBJ whole genome shotgun (WGS) entry which is preliminary data.</text>
</comment>
<name>A0A2P5DUZ9_TREOI</name>
<dbReference type="EMBL" id="JXTC01000247">
    <property type="protein sequence ID" value="PON77107.1"/>
    <property type="molecule type" value="Genomic_DNA"/>
</dbReference>
<reference evidence="3" key="1">
    <citation type="submission" date="2016-06" db="EMBL/GenBank/DDBJ databases">
        <title>Parallel loss of symbiosis genes in relatives of nitrogen-fixing non-legume Parasponia.</title>
        <authorList>
            <person name="Van Velzen R."/>
            <person name="Holmer R."/>
            <person name="Bu F."/>
            <person name="Rutten L."/>
            <person name="Van Zeijl A."/>
            <person name="Liu W."/>
            <person name="Santuari L."/>
            <person name="Cao Q."/>
            <person name="Sharma T."/>
            <person name="Shen D."/>
            <person name="Roswanjaya Y."/>
            <person name="Wardhani T."/>
            <person name="Kalhor M.S."/>
            <person name="Jansen J."/>
            <person name="Van den Hoogen J."/>
            <person name="Gungor B."/>
            <person name="Hartog M."/>
            <person name="Hontelez J."/>
            <person name="Verver J."/>
            <person name="Yang W.-C."/>
            <person name="Schijlen E."/>
            <person name="Repin R."/>
            <person name="Schilthuizen M."/>
            <person name="Schranz E."/>
            <person name="Heidstra R."/>
            <person name="Miyata K."/>
            <person name="Fedorova E."/>
            <person name="Kohlen W."/>
            <person name="Bisseling T."/>
            <person name="Smit S."/>
            <person name="Geurts R."/>
        </authorList>
    </citation>
    <scope>NUCLEOTIDE SEQUENCE [LARGE SCALE GENOMIC DNA]</scope>
    <source>
        <strain evidence="3">cv. RG33-2</strain>
    </source>
</reference>
<dbReference type="InterPro" id="IPR017451">
    <property type="entry name" value="F-box-assoc_interact_dom"/>
</dbReference>
<sequence length="388" mass="45128">MDSEGASGLESLPREILLQILSKLPLSSLRTLAQDPHVVDNLFENLSTEDIQCLIFRYDYPIKNQFSFVDFGAIYIEEEIKANKIQTPYRDSVHELDVVSSCNGLLCLSDSINNGLYVYNPFNQDYRQLPETIHYTERRFQVFVFGFLPTTKEYKVVNIIYYSNYEDRKGHPFGHWAMPKSDVQIFSSEDSSSSWRSLGHTSYYLDEKPAQVLVNGRIHWETFLHRYCRHRNIISFGIEDEQFRKISTPESLVLGNWDSIALRRCCLSVVLNHLGGEKLEIWAMKEYEVESSWVKEFNIESFFVPKGLKQEADQLIASFKIAKRVNFIRVLSVLRNGKILLDYKCRALVVYDPITESFDEVRFQGMPNWYETVVHVGNFNQIDSLIGM</sequence>
<dbReference type="AlphaFoldDB" id="A0A2P5DUZ9"/>
<dbReference type="NCBIfam" id="TIGR01640">
    <property type="entry name" value="F_box_assoc_1"/>
    <property type="match status" value="1"/>
</dbReference>
<evidence type="ECO:0000259" key="1">
    <source>
        <dbReference type="PROSITE" id="PS50181"/>
    </source>
</evidence>
<organism evidence="2 3">
    <name type="scientific">Trema orientale</name>
    <name type="common">Charcoal tree</name>
    <name type="synonym">Celtis orientalis</name>
    <dbReference type="NCBI Taxonomy" id="63057"/>
    <lineage>
        <taxon>Eukaryota</taxon>
        <taxon>Viridiplantae</taxon>
        <taxon>Streptophyta</taxon>
        <taxon>Embryophyta</taxon>
        <taxon>Tracheophyta</taxon>
        <taxon>Spermatophyta</taxon>
        <taxon>Magnoliopsida</taxon>
        <taxon>eudicotyledons</taxon>
        <taxon>Gunneridae</taxon>
        <taxon>Pentapetalae</taxon>
        <taxon>rosids</taxon>
        <taxon>fabids</taxon>
        <taxon>Rosales</taxon>
        <taxon>Cannabaceae</taxon>
        <taxon>Trema</taxon>
    </lineage>
</organism>
<dbReference type="PANTHER" id="PTHR31672:SF2">
    <property type="entry name" value="F-BOX DOMAIN-CONTAINING PROTEIN"/>
    <property type="match status" value="1"/>
</dbReference>
<dbReference type="CDD" id="cd09917">
    <property type="entry name" value="F-box_SF"/>
    <property type="match status" value="1"/>
</dbReference>
<protein>
    <submittedName>
        <fullName evidence="2">F-box domain containing protein</fullName>
    </submittedName>
</protein>
<dbReference type="Pfam" id="PF07734">
    <property type="entry name" value="FBA_1"/>
    <property type="match status" value="1"/>
</dbReference>
<dbReference type="InterPro" id="IPR050796">
    <property type="entry name" value="SCF_F-box_component"/>
</dbReference>
<proteinExistence type="predicted"/>
<keyword evidence="3" id="KW-1185">Reference proteome</keyword>
<dbReference type="InterPro" id="IPR001810">
    <property type="entry name" value="F-box_dom"/>
</dbReference>
<dbReference type="InterPro" id="IPR006527">
    <property type="entry name" value="F-box-assoc_dom_typ1"/>
</dbReference>
<dbReference type="InterPro" id="IPR036047">
    <property type="entry name" value="F-box-like_dom_sf"/>
</dbReference>
<dbReference type="STRING" id="63057.A0A2P5DUZ9"/>
<dbReference type="InParanoid" id="A0A2P5DUZ9"/>
<dbReference type="OrthoDB" id="1894463at2759"/>
<evidence type="ECO:0000313" key="3">
    <source>
        <dbReference type="Proteomes" id="UP000237000"/>
    </source>
</evidence>
<accession>A0A2P5DUZ9</accession>
<dbReference type="Proteomes" id="UP000237000">
    <property type="component" value="Unassembled WGS sequence"/>
</dbReference>
<dbReference type="PROSITE" id="PS50181">
    <property type="entry name" value="FBOX"/>
    <property type="match status" value="1"/>
</dbReference>
<gene>
    <name evidence="2" type="ORF">TorRG33x02_240790</name>
</gene>
<feature type="domain" description="F-box" evidence="1">
    <location>
        <begin position="6"/>
        <end position="34"/>
    </location>
</feature>
<dbReference type="PANTHER" id="PTHR31672">
    <property type="entry name" value="BNACNNG10540D PROTEIN"/>
    <property type="match status" value="1"/>
</dbReference>
<dbReference type="SUPFAM" id="SSF81383">
    <property type="entry name" value="F-box domain"/>
    <property type="match status" value="1"/>
</dbReference>
<evidence type="ECO:0000313" key="2">
    <source>
        <dbReference type="EMBL" id="PON77107.1"/>
    </source>
</evidence>